<keyword evidence="4" id="KW-0997">Cell inner membrane</keyword>
<dbReference type="EnsemblBacteria" id="AAC07210">
    <property type="protein sequence ID" value="AAC07210"/>
    <property type="gene ID" value="aq_1189"/>
</dbReference>
<dbReference type="Gene3D" id="3.40.710.10">
    <property type="entry name" value="DD-peptidase/beta-lactamase superfamily"/>
    <property type="match status" value="1"/>
</dbReference>
<protein>
    <submittedName>
        <fullName evidence="16">Penicillin binding protein 2</fullName>
    </submittedName>
</protein>
<dbReference type="InterPro" id="IPR012338">
    <property type="entry name" value="Beta-lactam/transpept-like"/>
</dbReference>
<keyword evidence="6" id="KW-0645">Protease</keyword>
<comment type="subcellular location">
    <subcellularLocation>
        <location evidence="2">Cell membrane</location>
    </subcellularLocation>
    <subcellularLocation>
        <location evidence="1">Membrane</location>
        <topology evidence="1">Single-pass membrane protein</topology>
    </subcellularLocation>
</comment>
<evidence type="ECO:0000256" key="7">
    <source>
        <dbReference type="ARBA" id="ARBA00022692"/>
    </source>
</evidence>
<evidence type="ECO:0000256" key="13">
    <source>
        <dbReference type="ARBA" id="ARBA00023316"/>
    </source>
</evidence>
<dbReference type="AlphaFoldDB" id="O67249"/>
<dbReference type="EMBL" id="AE000657">
    <property type="protein sequence ID" value="AAC07210.1"/>
    <property type="molecule type" value="Genomic_DNA"/>
</dbReference>
<dbReference type="GO" id="GO:0009252">
    <property type="term" value="P:peptidoglycan biosynthetic process"/>
    <property type="evidence" value="ECO:0007669"/>
    <property type="project" value="UniProtKB-KW"/>
</dbReference>
<dbReference type="InterPro" id="IPR050515">
    <property type="entry name" value="Beta-lactam/transpept"/>
</dbReference>
<dbReference type="STRING" id="224324.aq_1189"/>
<dbReference type="PIR" id="F70402">
    <property type="entry name" value="F70402"/>
</dbReference>
<sequence length="595" mass="68984">MKRRSFILMLLSAIGSFIGVVGNLFRIQVLEGKKYRELSERNYERERYLYPPRGDIYDRNGVKLAYDVPKYVLVLDAYRLGKEELKKTLENLKELFGIEIDKRKVLKGGFEPQVVKEELTPKELEIYYENKEILPGVFIEVIPKRVYPYGELASHILGYVGYPNERDFKRIKKEIGSKSFVGKMGIERVFDEKLLGELGKERVMVNAIGGIVKVLERREPKKGNSVKLTIDYRFQKIVEEVFKESGHPAGAVILLKASTGEVLALASFPNFNPNKVYEEWKSLVKNPLKPLFNRAIRGLYPPASVFKVPMAFATLSAKIRSPWEKVFCPGYYELGDRKFYCWRRWGHGKVDLIKSLSESCDVYYYTAGYKLGPTKIRYYAKRFSYGERIPFELPVRKGFIPTPRWKLRRFKEPWYDGDTVNMSIGQGFVLSNLMEQTLMMMGIANNGVIYKPTLLKEILDDKGNVIFRNKREVWKAVYGSLEHFALIKRGLRDAVRKGTAKLAFSRIVDIAGKTGTAEVFFKNKRKIKKKYKKMRKKLPWKYRNHAWFVGFAPYRDPKFVIGVFVEHGESGGKTAAPIARKILERIYIEKLHKEL</sequence>
<evidence type="ECO:0000313" key="16">
    <source>
        <dbReference type="EMBL" id="AAC07210.1"/>
    </source>
</evidence>
<keyword evidence="7" id="KW-0812">Transmembrane</keyword>
<dbReference type="InterPro" id="IPR005311">
    <property type="entry name" value="PBP_dimer"/>
</dbReference>
<proteinExistence type="predicted"/>
<dbReference type="SUPFAM" id="SSF56601">
    <property type="entry name" value="beta-lactamase/transpeptidase-like"/>
    <property type="match status" value="1"/>
</dbReference>
<dbReference type="InterPro" id="IPR036138">
    <property type="entry name" value="PBP_dimer_sf"/>
</dbReference>
<dbReference type="GO" id="GO:0006508">
    <property type="term" value="P:proteolysis"/>
    <property type="evidence" value="ECO:0007669"/>
    <property type="project" value="UniProtKB-KW"/>
</dbReference>
<dbReference type="NCBIfam" id="TIGR03423">
    <property type="entry name" value="pbp2_mrdA"/>
    <property type="match status" value="1"/>
</dbReference>
<feature type="domain" description="Penicillin-binding protein dimerisation" evidence="15">
    <location>
        <begin position="50"/>
        <end position="214"/>
    </location>
</feature>
<keyword evidence="8" id="KW-0378">Hydrolase</keyword>
<dbReference type="HOGENOM" id="CLU_009289_1_2_0"/>
<evidence type="ECO:0000256" key="8">
    <source>
        <dbReference type="ARBA" id="ARBA00022801"/>
    </source>
</evidence>
<evidence type="ECO:0000256" key="6">
    <source>
        <dbReference type="ARBA" id="ARBA00022670"/>
    </source>
</evidence>
<dbReference type="GO" id="GO:0009002">
    <property type="term" value="F:serine-type D-Ala-D-Ala carboxypeptidase activity"/>
    <property type="evidence" value="ECO:0007669"/>
    <property type="project" value="InterPro"/>
</dbReference>
<accession>O67249</accession>
<dbReference type="InParanoid" id="O67249"/>
<dbReference type="GO" id="GO:0008360">
    <property type="term" value="P:regulation of cell shape"/>
    <property type="evidence" value="ECO:0007669"/>
    <property type="project" value="UniProtKB-KW"/>
</dbReference>
<organism evidence="16 17">
    <name type="scientific">Aquifex aeolicus (strain VF5)</name>
    <dbReference type="NCBI Taxonomy" id="224324"/>
    <lineage>
        <taxon>Bacteria</taxon>
        <taxon>Pseudomonadati</taxon>
        <taxon>Aquificota</taxon>
        <taxon>Aquificia</taxon>
        <taxon>Aquificales</taxon>
        <taxon>Aquificaceae</taxon>
        <taxon>Aquifex</taxon>
    </lineage>
</organism>
<dbReference type="InterPro" id="IPR001460">
    <property type="entry name" value="PCN-bd_Tpept"/>
</dbReference>
<dbReference type="InterPro" id="IPR017790">
    <property type="entry name" value="Penicillin-binding_protein_2"/>
</dbReference>
<evidence type="ECO:0000259" key="14">
    <source>
        <dbReference type="Pfam" id="PF00905"/>
    </source>
</evidence>
<dbReference type="FunCoup" id="O67249">
    <property type="interactions" value="257"/>
</dbReference>
<keyword evidence="9" id="KW-0133">Cell shape</keyword>
<dbReference type="GO" id="GO:0008658">
    <property type="term" value="F:penicillin binding"/>
    <property type="evidence" value="ECO:0000318"/>
    <property type="project" value="GO_Central"/>
</dbReference>
<evidence type="ECO:0000256" key="12">
    <source>
        <dbReference type="ARBA" id="ARBA00023136"/>
    </source>
</evidence>
<dbReference type="PATRIC" id="fig|224324.8.peg.926"/>
<dbReference type="Pfam" id="PF03717">
    <property type="entry name" value="PBP_dimer"/>
    <property type="match status" value="1"/>
</dbReference>
<dbReference type="FunFam" id="3.40.710.10:FF:000024">
    <property type="entry name" value="Penicillin-binding protein 2"/>
    <property type="match status" value="1"/>
</dbReference>
<name>O67249_AQUAE</name>
<dbReference type="PANTHER" id="PTHR30627">
    <property type="entry name" value="PEPTIDOGLYCAN D,D-TRANSPEPTIDASE"/>
    <property type="match status" value="1"/>
</dbReference>
<keyword evidence="12" id="KW-0472">Membrane</keyword>
<evidence type="ECO:0000256" key="3">
    <source>
        <dbReference type="ARBA" id="ARBA00022475"/>
    </source>
</evidence>
<keyword evidence="13" id="KW-0961">Cell wall biogenesis/degradation</keyword>
<dbReference type="Gene3D" id="3.30.1390.30">
    <property type="entry name" value="Penicillin-binding protein 2a, domain 3"/>
    <property type="match status" value="1"/>
</dbReference>
<dbReference type="GO" id="GO:0071555">
    <property type="term" value="P:cell wall organization"/>
    <property type="evidence" value="ECO:0000318"/>
    <property type="project" value="GO_Central"/>
</dbReference>
<dbReference type="Pfam" id="PF00905">
    <property type="entry name" value="Transpeptidase"/>
    <property type="match status" value="1"/>
</dbReference>
<dbReference type="SUPFAM" id="SSF56519">
    <property type="entry name" value="Penicillin binding protein dimerisation domain"/>
    <property type="match status" value="1"/>
</dbReference>
<evidence type="ECO:0000256" key="2">
    <source>
        <dbReference type="ARBA" id="ARBA00004236"/>
    </source>
</evidence>
<evidence type="ECO:0000256" key="9">
    <source>
        <dbReference type="ARBA" id="ARBA00022960"/>
    </source>
</evidence>
<dbReference type="eggNOG" id="COG0768">
    <property type="taxonomic scope" value="Bacteria"/>
</dbReference>
<dbReference type="PANTHER" id="PTHR30627:SF2">
    <property type="entry name" value="PEPTIDOGLYCAN D,D-TRANSPEPTIDASE MRDA"/>
    <property type="match status" value="1"/>
</dbReference>
<keyword evidence="10" id="KW-0573">Peptidoglycan synthesis</keyword>
<evidence type="ECO:0000256" key="1">
    <source>
        <dbReference type="ARBA" id="ARBA00004167"/>
    </source>
</evidence>
<dbReference type="Gene3D" id="3.90.1310.10">
    <property type="entry name" value="Penicillin-binding protein 2a (Domain 2)"/>
    <property type="match status" value="1"/>
</dbReference>
<evidence type="ECO:0000256" key="4">
    <source>
        <dbReference type="ARBA" id="ARBA00022519"/>
    </source>
</evidence>
<evidence type="ECO:0000256" key="11">
    <source>
        <dbReference type="ARBA" id="ARBA00022989"/>
    </source>
</evidence>
<dbReference type="RefSeq" id="WP_010880751.1">
    <property type="nucleotide sequence ID" value="NC_000918.1"/>
</dbReference>
<evidence type="ECO:0000313" key="17">
    <source>
        <dbReference type="Proteomes" id="UP000000798"/>
    </source>
</evidence>
<dbReference type="Proteomes" id="UP000000798">
    <property type="component" value="Chromosome"/>
</dbReference>
<reference evidence="16 17" key="1">
    <citation type="journal article" date="1998" name="Nature">
        <title>The complete genome of the hyperthermophilic bacterium Aquifex aeolicus.</title>
        <authorList>
            <person name="Deckert G."/>
            <person name="Warren P.V."/>
            <person name="Gaasterland T."/>
            <person name="Young W.G."/>
            <person name="Lenox A.L."/>
            <person name="Graham D.E."/>
            <person name="Overbeek R."/>
            <person name="Snead M.A."/>
            <person name="Keller M."/>
            <person name="Aujay M."/>
            <person name="Huber R."/>
            <person name="Feldman R.A."/>
            <person name="Short J.M."/>
            <person name="Olson G.J."/>
            <person name="Swanson R.V."/>
        </authorList>
    </citation>
    <scope>NUCLEOTIDE SEQUENCE [LARGE SCALE GENOMIC DNA]</scope>
    <source>
        <strain evidence="16 17">VF5</strain>
    </source>
</reference>
<keyword evidence="3" id="KW-1003">Cell membrane</keyword>
<feature type="domain" description="Penicillin-binding protein transpeptidase" evidence="14">
    <location>
        <begin position="250"/>
        <end position="584"/>
    </location>
</feature>
<gene>
    <name evidence="16" type="primary">pbpA1</name>
    <name evidence="16" type="ordered locus">aq_1189</name>
</gene>
<evidence type="ECO:0000256" key="10">
    <source>
        <dbReference type="ARBA" id="ARBA00022984"/>
    </source>
</evidence>
<dbReference type="GO" id="GO:0071972">
    <property type="term" value="F:peptidoglycan L,D-transpeptidase activity"/>
    <property type="evidence" value="ECO:0000318"/>
    <property type="project" value="GO_Central"/>
</dbReference>
<keyword evidence="5" id="KW-0121">Carboxypeptidase</keyword>
<dbReference type="KEGG" id="aae:aq_1189"/>
<dbReference type="OrthoDB" id="9804124at2"/>
<keyword evidence="11" id="KW-1133">Transmembrane helix</keyword>
<keyword evidence="17" id="KW-1185">Reference proteome</keyword>
<evidence type="ECO:0000256" key="5">
    <source>
        <dbReference type="ARBA" id="ARBA00022645"/>
    </source>
</evidence>
<dbReference type="GO" id="GO:0005886">
    <property type="term" value="C:plasma membrane"/>
    <property type="evidence" value="ECO:0000318"/>
    <property type="project" value="GO_Central"/>
</dbReference>
<evidence type="ECO:0000259" key="15">
    <source>
        <dbReference type="Pfam" id="PF03717"/>
    </source>
</evidence>